<organism evidence="1 2">
    <name type="scientific">Neptunomonas qingdaonensis</name>
    <dbReference type="NCBI Taxonomy" id="1045558"/>
    <lineage>
        <taxon>Bacteria</taxon>
        <taxon>Pseudomonadati</taxon>
        <taxon>Pseudomonadota</taxon>
        <taxon>Gammaproteobacteria</taxon>
        <taxon>Oceanospirillales</taxon>
        <taxon>Oceanospirillaceae</taxon>
        <taxon>Neptunomonas</taxon>
    </lineage>
</organism>
<evidence type="ECO:0000313" key="2">
    <source>
        <dbReference type="Proteomes" id="UP000198623"/>
    </source>
</evidence>
<reference evidence="2" key="1">
    <citation type="submission" date="2016-10" db="EMBL/GenBank/DDBJ databases">
        <authorList>
            <person name="Varghese N."/>
            <person name="Submissions S."/>
        </authorList>
    </citation>
    <scope>NUCLEOTIDE SEQUENCE [LARGE SCALE GENOMIC DNA]</scope>
    <source>
        <strain evidence="2">CGMCC 1.10971</strain>
    </source>
</reference>
<dbReference type="Proteomes" id="UP000198623">
    <property type="component" value="Unassembled WGS sequence"/>
</dbReference>
<sequence>MSKILRKLEGMAGTNCSALVQNSQSLATTFTKEESVYLKLSLQAFTLIFKHADKADAEKVATHDIAEKYDEAHLQLGQRRLICFRLENNTLYISMIGQNQDVHKAQKVIRGAVNILSKVVNAASAHPPKV</sequence>
<evidence type="ECO:0000313" key="1">
    <source>
        <dbReference type="EMBL" id="SFG77110.1"/>
    </source>
</evidence>
<keyword evidence="2" id="KW-1185">Reference proteome</keyword>
<dbReference type="STRING" id="1045558.SAMN05216175_11354"/>
<evidence type="ECO:0008006" key="3">
    <source>
        <dbReference type="Google" id="ProtNLM"/>
    </source>
</evidence>
<gene>
    <name evidence="1" type="ORF">SAMN05216175_11354</name>
</gene>
<name>A0A1I2UJA3_9GAMM</name>
<dbReference type="AlphaFoldDB" id="A0A1I2UJA3"/>
<dbReference type="OrthoDB" id="6120263at2"/>
<protein>
    <recommendedName>
        <fullName evidence="3">Roadblock/LAMTOR2 domain-containing protein</fullName>
    </recommendedName>
</protein>
<proteinExistence type="predicted"/>
<accession>A0A1I2UJA3</accession>
<dbReference type="RefSeq" id="WP_090729399.1">
    <property type="nucleotide sequence ID" value="NZ_FOOU01000013.1"/>
</dbReference>
<dbReference type="EMBL" id="FOOU01000013">
    <property type="protein sequence ID" value="SFG77110.1"/>
    <property type="molecule type" value="Genomic_DNA"/>
</dbReference>